<feature type="compositionally biased region" description="Polar residues" evidence="1">
    <location>
        <begin position="106"/>
        <end position="116"/>
    </location>
</feature>
<comment type="caution">
    <text evidence="3">The sequence shown here is derived from an EMBL/GenBank/DDBJ whole genome shotgun (WGS) entry which is preliminary data.</text>
</comment>
<feature type="domain" description="Methyltransferase type 11" evidence="2">
    <location>
        <begin position="616"/>
        <end position="665"/>
    </location>
</feature>
<feature type="region of interest" description="Disordered" evidence="1">
    <location>
        <begin position="585"/>
        <end position="605"/>
    </location>
</feature>
<feature type="compositionally biased region" description="Low complexity" evidence="1">
    <location>
        <begin position="124"/>
        <end position="138"/>
    </location>
</feature>
<gene>
    <name evidence="3" type="ORF">ZYGR_0P00740</name>
</gene>
<accession>A0A1Q3A174</accession>
<organism evidence="3 4">
    <name type="scientific">Zygosaccharomyces rouxii</name>
    <dbReference type="NCBI Taxonomy" id="4956"/>
    <lineage>
        <taxon>Eukaryota</taxon>
        <taxon>Fungi</taxon>
        <taxon>Dikarya</taxon>
        <taxon>Ascomycota</taxon>
        <taxon>Saccharomycotina</taxon>
        <taxon>Saccharomycetes</taxon>
        <taxon>Saccharomycetales</taxon>
        <taxon>Saccharomycetaceae</taxon>
        <taxon>Zygosaccharomyces</taxon>
    </lineage>
</organism>
<dbReference type="AlphaFoldDB" id="A0A1Q3A174"/>
<evidence type="ECO:0000259" key="2">
    <source>
        <dbReference type="Pfam" id="PF08241"/>
    </source>
</evidence>
<dbReference type="SUPFAM" id="SSF53335">
    <property type="entry name" value="S-adenosyl-L-methionine-dependent methyltransferases"/>
    <property type="match status" value="1"/>
</dbReference>
<protein>
    <recommendedName>
        <fullName evidence="2">Methyltransferase type 11 domain-containing protein</fullName>
    </recommendedName>
</protein>
<name>A0A1Q3A174_ZYGRO</name>
<dbReference type="Proteomes" id="UP000187013">
    <property type="component" value="Unassembled WGS sequence"/>
</dbReference>
<feature type="compositionally biased region" description="Polar residues" evidence="1">
    <location>
        <begin position="463"/>
        <end position="472"/>
    </location>
</feature>
<dbReference type="EMBL" id="BDGX01000016">
    <property type="protein sequence ID" value="GAV49431.1"/>
    <property type="molecule type" value="Genomic_DNA"/>
</dbReference>
<feature type="compositionally biased region" description="Low complexity" evidence="1">
    <location>
        <begin position="79"/>
        <end position="88"/>
    </location>
</feature>
<dbReference type="Pfam" id="PF08241">
    <property type="entry name" value="Methyltransf_11"/>
    <property type="match status" value="1"/>
</dbReference>
<dbReference type="InterPro" id="IPR029063">
    <property type="entry name" value="SAM-dependent_MTases_sf"/>
</dbReference>
<evidence type="ECO:0000313" key="3">
    <source>
        <dbReference type="EMBL" id="GAV49431.1"/>
    </source>
</evidence>
<dbReference type="InterPro" id="IPR013216">
    <property type="entry name" value="Methyltransf_11"/>
</dbReference>
<dbReference type="Gene3D" id="3.40.50.150">
    <property type="entry name" value="Vaccinia Virus protein VP39"/>
    <property type="match status" value="1"/>
</dbReference>
<feature type="compositionally biased region" description="Basic and acidic residues" evidence="1">
    <location>
        <begin position="37"/>
        <end position="58"/>
    </location>
</feature>
<reference evidence="3 4" key="1">
    <citation type="submission" date="2016-08" db="EMBL/GenBank/DDBJ databases">
        <title>Draft genome sequence of allopolyploid Zygosaccharomyces rouxii.</title>
        <authorList>
            <person name="Watanabe J."/>
            <person name="Uehara K."/>
            <person name="Mogi Y."/>
            <person name="Tsukioka Y."/>
        </authorList>
    </citation>
    <scope>NUCLEOTIDE SEQUENCE [LARGE SCALE GENOMIC DNA]</scope>
    <source>
        <strain evidence="3 4">NBRC 110957</strain>
    </source>
</reference>
<feature type="compositionally biased region" description="Polar residues" evidence="1">
    <location>
        <begin position="19"/>
        <end position="36"/>
    </location>
</feature>
<feature type="region of interest" description="Disordered" evidence="1">
    <location>
        <begin position="1"/>
        <end position="149"/>
    </location>
</feature>
<feature type="compositionally biased region" description="Low complexity" evidence="1">
    <location>
        <begin position="516"/>
        <end position="542"/>
    </location>
</feature>
<dbReference type="GO" id="GO:0008757">
    <property type="term" value="F:S-adenosylmethionine-dependent methyltransferase activity"/>
    <property type="evidence" value="ECO:0007669"/>
    <property type="project" value="InterPro"/>
</dbReference>
<evidence type="ECO:0000313" key="4">
    <source>
        <dbReference type="Proteomes" id="UP000187013"/>
    </source>
</evidence>
<sequence>MGSDGFKTSRDNVYGSGGSAKNTSIGNSDVGSIGSRTSRESTGSHRDKMRGEISKLQEEIASVKGDDLQDLMSNKDKSVSSSSTISPKPSRRRNMHPTDFNDTKSSKLNQVQSMDTIDSDAFDNTESSSDNNTNNNNNDNEDKDFGLTPAFSIHGNTSKVAANLHRRRVVDWNMLPRLGSSVLVKHQSFNVINIPIDGELKQILYTPSYNENFKPMNIFLSFNMDSKSKEAQLYSKKRLNSFGAYIGHYLKSRLYAYQRFPFYQQDAPIDRNYASYDASKDYSEIETVISLWYMQSQRCISQSNSTFFSADVVQHLLQRKANTRHQASQPTAIYVPQTGATLMTSKPSMIETTDDIDILLLRPYQEARLGWQLAYDEPNLKIADYPIDVSPWMMDESDTRAVLGSDNSKSTSSMVNIVNDEAELVEVTNENAGRYLLDCMGRRSGSLYMDEMSSPITKGFGQTPGNEVTPTNSLDSSADRESPSSSAYPEPSRKKVASKLGKKTGLSSLFKRKHQAPTTPSAGSSSAAAAAASAATSSSSSATKKDHPTTDGQGHPVENAWLESYFSRYLSNYKRIDLPTQFLLPKEAQDTPKTTSSSTSNNQDISDSRNALLYSKESLQLRLPFADDSIPAIFCPRVWMGLAFNKWRNLLREMHRVLLPGGYALASVIDIGILNSFASATDESMQEFPTTQERDGILDAISLAAIEKGVHIHPTQHLAQAFKDVGFTNLRYSVLSLKTGDCATEMGCLYEIYSEITWDLLFRKFLPDPTAPPKGTDPTTLFRRFIKEHMGKVDDTAGSLKVLYLVAQKAR</sequence>
<evidence type="ECO:0000256" key="1">
    <source>
        <dbReference type="SAM" id="MobiDB-lite"/>
    </source>
</evidence>
<dbReference type="OrthoDB" id="10256176at2759"/>
<proteinExistence type="predicted"/>
<feature type="region of interest" description="Disordered" evidence="1">
    <location>
        <begin position="453"/>
        <end position="557"/>
    </location>
</feature>
<dbReference type="eggNOG" id="ENOG502QRP4">
    <property type="taxonomic scope" value="Eukaryota"/>
</dbReference>